<proteinExistence type="predicted"/>
<gene>
    <name evidence="2" type="ORF">BGZ95_006480</name>
</gene>
<feature type="compositionally biased region" description="Low complexity" evidence="1">
    <location>
        <begin position="107"/>
        <end position="125"/>
    </location>
</feature>
<comment type="caution">
    <text evidence="2">The sequence shown here is derived from an EMBL/GenBank/DDBJ whole genome shotgun (WGS) entry which is preliminary data.</text>
</comment>
<feature type="region of interest" description="Disordered" evidence="1">
    <location>
        <begin position="68"/>
        <end position="131"/>
    </location>
</feature>
<sequence length="131" mass="14618">IDELGVSRGNEPMFTGVTLKACKTRWETLFNKHHKRVKTVLEKTGSVPIETQHDQRIDNLYSDHIDYDKNKAGAKEANENKRKRQQEKRSLGAAIRSASLEMAGYRSQSSATEDDGSSSSSSTSTLILFIS</sequence>
<feature type="non-terminal residue" evidence="2">
    <location>
        <position position="131"/>
    </location>
</feature>
<dbReference type="EMBL" id="JAAAIL010003016">
    <property type="protein sequence ID" value="KAG0252962.1"/>
    <property type="molecule type" value="Genomic_DNA"/>
</dbReference>
<evidence type="ECO:0000313" key="3">
    <source>
        <dbReference type="Proteomes" id="UP001194580"/>
    </source>
</evidence>
<name>A0AAD4D1F7_9FUNG</name>
<keyword evidence="3" id="KW-1185">Reference proteome</keyword>
<feature type="compositionally biased region" description="Basic and acidic residues" evidence="1">
    <location>
        <begin position="68"/>
        <end position="80"/>
    </location>
</feature>
<reference evidence="2" key="1">
    <citation type="journal article" date="2020" name="Fungal Divers.">
        <title>Resolving the Mortierellaceae phylogeny through synthesis of multi-gene phylogenetics and phylogenomics.</title>
        <authorList>
            <person name="Vandepol N."/>
            <person name="Liber J."/>
            <person name="Desiro A."/>
            <person name="Na H."/>
            <person name="Kennedy M."/>
            <person name="Barry K."/>
            <person name="Grigoriev I.V."/>
            <person name="Miller A.N."/>
            <person name="O'Donnell K."/>
            <person name="Stajich J.E."/>
            <person name="Bonito G."/>
        </authorList>
    </citation>
    <scope>NUCLEOTIDE SEQUENCE</scope>
    <source>
        <strain evidence="2">NRRL 28262</strain>
    </source>
</reference>
<dbReference type="AlphaFoldDB" id="A0AAD4D1F7"/>
<organism evidence="2 3">
    <name type="scientific">Linnemannia exigua</name>
    <dbReference type="NCBI Taxonomy" id="604196"/>
    <lineage>
        <taxon>Eukaryota</taxon>
        <taxon>Fungi</taxon>
        <taxon>Fungi incertae sedis</taxon>
        <taxon>Mucoromycota</taxon>
        <taxon>Mortierellomycotina</taxon>
        <taxon>Mortierellomycetes</taxon>
        <taxon>Mortierellales</taxon>
        <taxon>Mortierellaceae</taxon>
        <taxon>Linnemannia</taxon>
    </lineage>
</organism>
<protein>
    <submittedName>
        <fullName evidence="2">Uncharacterized protein</fullName>
    </submittedName>
</protein>
<dbReference type="Proteomes" id="UP001194580">
    <property type="component" value="Unassembled WGS sequence"/>
</dbReference>
<accession>A0AAD4D1F7</accession>
<evidence type="ECO:0000313" key="2">
    <source>
        <dbReference type="EMBL" id="KAG0252962.1"/>
    </source>
</evidence>
<evidence type="ECO:0000256" key="1">
    <source>
        <dbReference type="SAM" id="MobiDB-lite"/>
    </source>
</evidence>